<accession>A0A251V404</accession>
<dbReference type="InterPro" id="IPR000719">
    <property type="entry name" value="Prot_kinase_dom"/>
</dbReference>
<dbReference type="Pfam" id="PF07714">
    <property type="entry name" value="PK_Tyr_Ser-Thr"/>
    <property type="match status" value="1"/>
</dbReference>
<dbReference type="PANTHER" id="PTHR27003">
    <property type="entry name" value="OS07G0166700 PROTEIN"/>
    <property type="match status" value="1"/>
</dbReference>
<evidence type="ECO:0000313" key="3">
    <source>
        <dbReference type="EMBL" id="OTG30330.1"/>
    </source>
</evidence>
<dbReference type="GO" id="GO:0004672">
    <property type="term" value="F:protein kinase activity"/>
    <property type="evidence" value="ECO:0000318"/>
    <property type="project" value="GO_Central"/>
</dbReference>
<protein>
    <recommendedName>
        <fullName evidence="1">Protein kinase domain-containing protein</fullName>
    </recommendedName>
</protein>
<dbReference type="InterPro" id="IPR045272">
    <property type="entry name" value="ANXUR1/2-like"/>
</dbReference>
<reference evidence="2 4" key="1">
    <citation type="journal article" date="2017" name="Nature">
        <title>The sunflower genome provides insights into oil metabolism, flowering and Asterid evolution.</title>
        <authorList>
            <person name="Badouin H."/>
            <person name="Gouzy J."/>
            <person name="Grassa C.J."/>
            <person name="Murat F."/>
            <person name="Staton S.E."/>
            <person name="Cottret L."/>
            <person name="Lelandais-Briere C."/>
            <person name="Owens G.L."/>
            <person name="Carrere S."/>
            <person name="Mayjonade B."/>
            <person name="Legrand L."/>
            <person name="Gill N."/>
            <person name="Kane N.C."/>
            <person name="Bowers J.E."/>
            <person name="Hubner S."/>
            <person name="Bellec A."/>
            <person name="Berard A."/>
            <person name="Berges H."/>
            <person name="Blanchet N."/>
            <person name="Boniface M.C."/>
            <person name="Brunel D."/>
            <person name="Catrice O."/>
            <person name="Chaidir N."/>
            <person name="Claudel C."/>
            <person name="Donnadieu C."/>
            <person name="Faraut T."/>
            <person name="Fievet G."/>
            <person name="Helmstetter N."/>
            <person name="King M."/>
            <person name="Knapp S.J."/>
            <person name="Lai Z."/>
            <person name="Le Paslier M.C."/>
            <person name="Lippi Y."/>
            <person name="Lorenzon L."/>
            <person name="Mandel J.R."/>
            <person name="Marage G."/>
            <person name="Marchand G."/>
            <person name="Marquand E."/>
            <person name="Bret-Mestries E."/>
            <person name="Morien E."/>
            <person name="Nambeesan S."/>
            <person name="Nguyen T."/>
            <person name="Pegot-Espagnet P."/>
            <person name="Pouilly N."/>
            <person name="Raftis F."/>
            <person name="Sallet E."/>
            <person name="Schiex T."/>
            <person name="Thomas J."/>
            <person name="Vandecasteele C."/>
            <person name="Vares D."/>
            <person name="Vear F."/>
            <person name="Vautrin S."/>
            <person name="Crespi M."/>
            <person name="Mangin B."/>
            <person name="Burke J.M."/>
            <person name="Salse J."/>
            <person name="Munos S."/>
            <person name="Vincourt P."/>
            <person name="Rieseberg L.H."/>
            <person name="Langlade N.B."/>
        </authorList>
    </citation>
    <scope>NUCLEOTIDE SEQUENCE [LARGE SCALE GENOMIC DNA]</scope>
    <source>
        <strain evidence="4">cv. SF193</strain>
        <tissue evidence="2">Leaves</tissue>
    </source>
</reference>
<dbReference type="AlphaFoldDB" id="A0A251V404"/>
<evidence type="ECO:0000313" key="4">
    <source>
        <dbReference type="Proteomes" id="UP000215914"/>
    </source>
</evidence>
<dbReference type="EMBL" id="MNCJ02000318">
    <property type="protein sequence ID" value="KAF5812814.1"/>
    <property type="molecule type" value="Genomic_DNA"/>
</dbReference>
<sequence>MRRKYHDGRHLDDIVHPTLRKQMHPESLSIFSELAHDCLKEQGYYNIVERLREAFEIQWKHENLLLVEKFAYFKIPLSHIKLATNQFSHIHCIKSCIYESVYKGELSHFDRESGFSIERKNNVELPKKTVIINRIKRYKKIPKDFFAEIEILTSCKHPNLLAFFGFCDEDFEMILVFECDFKVTLYDYLRSTSNRTNLTWEKRMRICLGIAHGLMHLHNMEGKPSMIHHVIQSENVFLDENWTAKISNFRTWLLSTMDPPRARQRHVVDDIYSFGILLFQILTGRLDYDPHASMAQRHFDEGKIKNMVDPRIMEEAKECSFTPKERPSEDSLNTFFKIAHQCVVETPNERPRLEDVIKSLEKALHFQVSKSLMLNIVLFSWYINSLSLVVSRKLIHHLKRNVGI</sequence>
<name>A0A251V404_HELAN</name>
<dbReference type="Gene3D" id="3.30.200.20">
    <property type="entry name" value="Phosphorylase Kinase, domain 1"/>
    <property type="match status" value="1"/>
</dbReference>
<dbReference type="EMBL" id="CM007892">
    <property type="protein sequence ID" value="OTG30330.1"/>
    <property type="molecule type" value="Genomic_DNA"/>
</dbReference>
<organism evidence="3 4">
    <name type="scientific">Helianthus annuus</name>
    <name type="common">Common sunflower</name>
    <dbReference type="NCBI Taxonomy" id="4232"/>
    <lineage>
        <taxon>Eukaryota</taxon>
        <taxon>Viridiplantae</taxon>
        <taxon>Streptophyta</taxon>
        <taxon>Embryophyta</taxon>
        <taxon>Tracheophyta</taxon>
        <taxon>Spermatophyta</taxon>
        <taxon>Magnoliopsida</taxon>
        <taxon>eudicotyledons</taxon>
        <taxon>Gunneridae</taxon>
        <taxon>Pentapetalae</taxon>
        <taxon>asterids</taxon>
        <taxon>campanulids</taxon>
        <taxon>Asterales</taxon>
        <taxon>Asteraceae</taxon>
        <taxon>Asteroideae</taxon>
        <taxon>Heliantheae alliance</taxon>
        <taxon>Heliantheae</taxon>
        <taxon>Helianthus</taxon>
    </lineage>
</organism>
<proteinExistence type="predicted"/>
<reference evidence="2" key="3">
    <citation type="submission" date="2020-06" db="EMBL/GenBank/DDBJ databases">
        <title>Helianthus annuus Genome sequencing and assembly Release 2.</title>
        <authorList>
            <person name="Gouzy J."/>
            <person name="Langlade N."/>
            <person name="Munos S."/>
        </authorList>
    </citation>
    <scope>NUCLEOTIDE SEQUENCE</scope>
    <source>
        <tissue evidence="2">Leaves</tissue>
    </source>
</reference>
<dbReference type="InterPro" id="IPR011009">
    <property type="entry name" value="Kinase-like_dom_sf"/>
</dbReference>
<dbReference type="InParanoid" id="A0A251V404"/>
<evidence type="ECO:0000313" key="2">
    <source>
        <dbReference type="EMBL" id="KAF5812814.1"/>
    </source>
</evidence>
<dbReference type="SUPFAM" id="SSF56112">
    <property type="entry name" value="Protein kinase-like (PK-like)"/>
    <property type="match status" value="1"/>
</dbReference>
<dbReference type="GO" id="GO:0005524">
    <property type="term" value="F:ATP binding"/>
    <property type="evidence" value="ECO:0007669"/>
    <property type="project" value="InterPro"/>
</dbReference>
<keyword evidence="4" id="KW-1185">Reference proteome</keyword>
<dbReference type="InterPro" id="IPR001245">
    <property type="entry name" value="Ser-Thr/Tyr_kinase_cat_dom"/>
</dbReference>
<dbReference type="Gene3D" id="1.10.510.10">
    <property type="entry name" value="Transferase(Phosphotransferase) domain 1"/>
    <property type="match status" value="2"/>
</dbReference>
<dbReference type="GO" id="GO:0005886">
    <property type="term" value="C:plasma membrane"/>
    <property type="evidence" value="ECO:0000318"/>
    <property type="project" value="GO_Central"/>
</dbReference>
<dbReference type="Gramene" id="mRNA:HanXRQr2_Chr03g0090881">
    <property type="protein sequence ID" value="mRNA:HanXRQr2_Chr03g0090881"/>
    <property type="gene ID" value="HanXRQr2_Chr03g0090881"/>
</dbReference>
<feature type="domain" description="Protein kinase" evidence="1">
    <location>
        <begin position="87"/>
        <end position="364"/>
    </location>
</feature>
<reference evidence="3" key="2">
    <citation type="submission" date="2017-02" db="EMBL/GenBank/DDBJ databases">
        <title>Sunflower complete genome.</title>
        <authorList>
            <person name="Langlade N."/>
            <person name="Munos S."/>
        </authorList>
    </citation>
    <scope>NUCLEOTIDE SEQUENCE [LARGE SCALE GENOMIC DNA]</scope>
    <source>
        <tissue evidence="3">Leaves</tissue>
    </source>
</reference>
<dbReference type="PROSITE" id="PS50011">
    <property type="entry name" value="PROTEIN_KINASE_DOM"/>
    <property type="match status" value="1"/>
</dbReference>
<dbReference type="Proteomes" id="UP000215914">
    <property type="component" value="Chromosome 3"/>
</dbReference>
<dbReference type="GO" id="GO:0004714">
    <property type="term" value="F:transmembrane receptor protein tyrosine kinase activity"/>
    <property type="evidence" value="ECO:0007669"/>
    <property type="project" value="InterPro"/>
</dbReference>
<evidence type="ECO:0000259" key="1">
    <source>
        <dbReference type="PROSITE" id="PS50011"/>
    </source>
</evidence>
<keyword evidence="2" id="KW-0808">Transferase</keyword>
<dbReference type="PANTHER" id="PTHR27003:SF471">
    <property type="entry name" value="VASCULAR ENDOTHELIAL GROWTH FACTOR RECEPTOR 2 (VEGFR2)-RELATED"/>
    <property type="match status" value="1"/>
</dbReference>
<gene>
    <name evidence="3" type="ORF">HannXRQ_Chr03g0063291</name>
    <name evidence="2" type="ORF">HanXRQr2_Chr03g0090881</name>
</gene>